<proteinExistence type="predicted"/>
<dbReference type="GO" id="GO:0005886">
    <property type="term" value="C:plasma membrane"/>
    <property type="evidence" value="ECO:0007669"/>
    <property type="project" value="UniProtKB-SubCell"/>
</dbReference>
<feature type="transmembrane region" description="Helical" evidence="6">
    <location>
        <begin position="82"/>
        <end position="104"/>
    </location>
</feature>
<dbReference type="InterPro" id="IPR018383">
    <property type="entry name" value="UPF0324_pro"/>
</dbReference>
<evidence type="ECO:0000256" key="3">
    <source>
        <dbReference type="ARBA" id="ARBA00022692"/>
    </source>
</evidence>
<keyword evidence="5 6" id="KW-0472">Membrane</keyword>
<feature type="transmembrane region" description="Helical" evidence="6">
    <location>
        <begin position="59"/>
        <end position="76"/>
    </location>
</feature>
<keyword evidence="8" id="KW-1185">Reference proteome</keyword>
<dbReference type="Proteomes" id="UP000281431">
    <property type="component" value="Unassembled WGS sequence"/>
</dbReference>
<accession>A0A3N6NS73</accession>
<comment type="subcellular location">
    <subcellularLocation>
        <location evidence="1">Cell membrane</location>
        <topology evidence="1">Multi-pass membrane protein</topology>
    </subcellularLocation>
</comment>
<feature type="transmembrane region" description="Helical" evidence="6">
    <location>
        <begin position="116"/>
        <end position="138"/>
    </location>
</feature>
<dbReference type="AlphaFoldDB" id="A0A3N6NS73"/>
<feature type="transmembrane region" description="Helical" evidence="6">
    <location>
        <begin position="144"/>
        <end position="165"/>
    </location>
</feature>
<dbReference type="OrthoDB" id="26684at2157"/>
<feature type="transmembrane region" description="Helical" evidence="6">
    <location>
        <begin position="261"/>
        <end position="282"/>
    </location>
</feature>
<feature type="transmembrane region" description="Helical" evidence="6">
    <location>
        <begin position="32"/>
        <end position="52"/>
    </location>
</feature>
<protein>
    <submittedName>
        <fullName evidence="7">Putative sulfate exporter family transporter</fullName>
    </submittedName>
</protein>
<comment type="caution">
    <text evidence="7">The sequence shown here is derived from an EMBL/GenBank/DDBJ whole genome shotgun (WGS) entry which is preliminary data.</text>
</comment>
<dbReference type="PANTHER" id="PTHR30106">
    <property type="entry name" value="INNER MEMBRANE PROTEIN YEIH-RELATED"/>
    <property type="match status" value="1"/>
</dbReference>
<keyword evidence="4 6" id="KW-1133">Transmembrane helix</keyword>
<evidence type="ECO:0000313" key="7">
    <source>
        <dbReference type="EMBL" id="RQH03033.1"/>
    </source>
</evidence>
<keyword evidence="2" id="KW-1003">Cell membrane</keyword>
<feature type="transmembrane region" description="Helical" evidence="6">
    <location>
        <begin position="288"/>
        <end position="306"/>
    </location>
</feature>
<dbReference type="EMBL" id="REFZ01000001">
    <property type="protein sequence ID" value="RQH03033.1"/>
    <property type="molecule type" value="Genomic_DNA"/>
</dbReference>
<feature type="transmembrane region" description="Helical" evidence="6">
    <location>
        <begin position="211"/>
        <end position="229"/>
    </location>
</feature>
<dbReference type="PANTHER" id="PTHR30106:SF1">
    <property type="entry name" value="UPF0324 MEMBRANE PROTEIN FN0533"/>
    <property type="match status" value="1"/>
</dbReference>
<feature type="transmembrane region" description="Helical" evidence="6">
    <location>
        <begin position="177"/>
        <end position="199"/>
    </location>
</feature>
<evidence type="ECO:0000313" key="8">
    <source>
        <dbReference type="Proteomes" id="UP000281431"/>
    </source>
</evidence>
<sequence length="342" mass="35078">MVVRRMLPGLALLCLGAFFARAVAPVVGFNHLLLAIALGFVLANGIGVPARLEPGVSTYGLWLGAGIVLMGASISLEAIREAGAVVLLAILVAVGTTALLVELLSRFVFGLADRLGSLLAAGSSICGVSAVVAVAGAIRAREEQVAYAAATVLLFDALTIVVYPIIGELLGLPGRVFGIWAGISMFSTGPVVAVGFAHSDAAGQWATVTKLARNALIGAVVLAYAGYYARDANRGDGGRNAPSVDGARATVRTLWNEFPKFVLGFLALAGLSSLGAFSTAQQASIESAYDWLFLIAFVGLGTEIRLGQLRRTGVTPALVVLVALLVVSSLSLAVLLVAFGSS</sequence>
<reference evidence="7 8" key="1">
    <citation type="submission" date="2018-10" db="EMBL/GenBank/DDBJ databases">
        <title>Natrarchaeobius chitinivorans gen. nov., sp. nov., and Natrarchaeobius haloalkaliphilus sp. nov., alkaliphilic, chitin-utilizing haloarchaea from hypersaline alkaline lakes.</title>
        <authorList>
            <person name="Sorokin D.Y."/>
            <person name="Elcheninov A.G."/>
            <person name="Kostrikina N.A."/>
            <person name="Bale N.J."/>
            <person name="Sinninghe Damste J.S."/>
            <person name="Khijniak T.V."/>
            <person name="Kublanov I.V."/>
            <person name="Toshchakov S.V."/>
        </authorList>
    </citation>
    <scope>NUCLEOTIDE SEQUENCE [LARGE SCALE GENOMIC DNA]</scope>
    <source>
        <strain evidence="7 8">AArcht7</strain>
    </source>
</reference>
<evidence type="ECO:0000256" key="2">
    <source>
        <dbReference type="ARBA" id="ARBA00022475"/>
    </source>
</evidence>
<evidence type="ECO:0000256" key="5">
    <source>
        <dbReference type="ARBA" id="ARBA00023136"/>
    </source>
</evidence>
<evidence type="ECO:0000256" key="6">
    <source>
        <dbReference type="SAM" id="Phobius"/>
    </source>
</evidence>
<name>A0A3N6NS73_NATCH</name>
<evidence type="ECO:0000256" key="1">
    <source>
        <dbReference type="ARBA" id="ARBA00004651"/>
    </source>
</evidence>
<dbReference type="Pfam" id="PF03601">
    <property type="entry name" value="Cons_hypoth698"/>
    <property type="match status" value="1"/>
</dbReference>
<keyword evidence="3 6" id="KW-0812">Transmembrane</keyword>
<organism evidence="7 8">
    <name type="scientific">Natrarchaeobius chitinivorans</name>
    <dbReference type="NCBI Taxonomy" id="1679083"/>
    <lineage>
        <taxon>Archaea</taxon>
        <taxon>Methanobacteriati</taxon>
        <taxon>Methanobacteriota</taxon>
        <taxon>Stenosarchaea group</taxon>
        <taxon>Halobacteria</taxon>
        <taxon>Halobacteriales</taxon>
        <taxon>Natrialbaceae</taxon>
        <taxon>Natrarchaeobius</taxon>
    </lineage>
</organism>
<gene>
    <name evidence="7" type="ORF">EA472_00050</name>
</gene>
<evidence type="ECO:0000256" key="4">
    <source>
        <dbReference type="ARBA" id="ARBA00022989"/>
    </source>
</evidence>
<feature type="transmembrane region" description="Helical" evidence="6">
    <location>
        <begin position="318"/>
        <end position="339"/>
    </location>
</feature>